<dbReference type="SUPFAM" id="SSF88659">
    <property type="entry name" value="Sigma3 and sigma4 domains of RNA polymerase sigma factors"/>
    <property type="match status" value="1"/>
</dbReference>
<feature type="domain" description="RNA polymerase sigma-70 region 2" evidence="5">
    <location>
        <begin position="11"/>
        <end position="76"/>
    </location>
</feature>
<dbReference type="EMBL" id="WBOS01000004">
    <property type="protein sequence ID" value="KAB2336223.1"/>
    <property type="molecule type" value="Genomic_DNA"/>
</dbReference>
<dbReference type="Pfam" id="PF08281">
    <property type="entry name" value="Sigma70_r4_2"/>
    <property type="match status" value="1"/>
</dbReference>
<dbReference type="InterPro" id="IPR036388">
    <property type="entry name" value="WH-like_DNA-bd_sf"/>
</dbReference>
<dbReference type="InterPro" id="IPR013325">
    <property type="entry name" value="RNA_pol_sigma_r2"/>
</dbReference>
<dbReference type="Gene3D" id="1.10.10.10">
    <property type="entry name" value="Winged helix-like DNA-binding domain superfamily/Winged helix DNA-binding domain"/>
    <property type="match status" value="1"/>
</dbReference>
<feature type="domain" description="RNA polymerase sigma factor 70 region 4 type 2" evidence="6">
    <location>
        <begin position="108"/>
        <end position="159"/>
    </location>
</feature>
<dbReference type="RefSeq" id="WP_151535026.1">
    <property type="nucleotide sequence ID" value="NZ_WBOS01000004.1"/>
</dbReference>
<gene>
    <name evidence="7" type="ORF">F7731_12050</name>
</gene>
<dbReference type="InterPro" id="IPR013324">
    <property type="entry name" value="RNA_pol_sigma_r3/r4-like"/>
</dbReference>
<dbReference type="InterPro" id="IPR007627">
    <property type="entry name" value="RNA_pol_sigma70_r2"/>
</dbReference>
<dbReference type="CDD" id="cd06171">
    <property type="entry name" value="Sigma70_r4"/>
    <property type="match status" value="1"/>
</dbReference>
<dbReference type="AlphaFoldDB" id="A0A6L3V589"/>
<keyword evidence="8" id="KW-1185">Reference proteome</keyword>
<protein>
    <submittedName>
        <fullName evidence="7">RNA polymerase sigma factor</fullName>
    </submittedName>
</protein>
<dbReference type="Pfam" id="PF04542">
    <property type="entry name" value="Sigma70_r2"/>
    <property type="match status" value="1"/>
</dbReference>
<evidence type="ECO:0000259" key="5">
    <source>
        <dbReference type="Pfam" id="PF04542"/>
    </source>
</evidence>
<keyword evidence="4" id="KW-0804">Transcription</keyword>
<dbReference type="Gene3D" id="1.10.1740.10">
    <property type="match status" value="1"/>
</dbReference>
<accession>A0A6L3V589</accession>
<name>A0A6L3V589_9BACI</name>
<evidence type="ECO:0000256" key="3">
    <source>
        <dbReference type="ARBA" id="ARBA00023082"/>
    </source>
</evidence>
<evidence type="ECO:0000256" key="1">
    <source>
        <dbReference type="ARBA" id="ARBA00010641"/>
    </source>
</evidence>
<dbReference type="GO" id="GO:0006352">
    <property type="term" value="P:DNA-templated transcription initiation"/>
    <property type="evidence" value="ECO:0007669"/>
    <property type="project" value="InterPro"/>
</dbReference>
<dbReference type="NCBIfam" id="TIGR02937">
    <property type="entry name" value="sigma70-ECF"/>
    <property type="match status" value="1"/>
</dbReference>
<evidence type="ECO:0000313" key="8">
    <source>
        <dbReference type="Proteomes" id="UP000481030"/>
    </source>
</evidence>
<keyword evidence="3" id="KW-0731">Sigma factor</keyword>
<dbReference type="PANTHER" id="PTHR43133:SF60">
    <property type="entry name" value="RNA POLYMERASE SIGMA FACTOR SIGV"/>
    <property type="match status" value="1"/>
</dbReference>
<keyword evidence="2" id="KW-0805">Transcription regulation</keyword>
<proteinExistence type="inferred from homology"/>
<dbReference type="PANTHER" id="PTHR43133">
    <property type="entry name" value="RNA POLYMERASE ECF-TYPE SIGMA FACTO"/>
    <property type="match status" value="1"/>
</dbReference>
<organism evidence="7 8">
    <name type="scientific">Cytobacillus depressus</name>
    <dbReference type="NCBI Taxonomy" id="1602942"/>
    <lineage>
        <taxon>Bacteria</taxon>
        <taxon>Bacillati</taxon>
        <taxon>Bacillota</taxon>
        <taxon>Bacilli</taxon>
        <taxon>Bacillales</taxon>
        <taxon>Bacillaceae</taxon>
        <taxon>Cytobacillus</taxon>
    </lineage>
</organism>
<evidence type="ECO:0000313" key="7">
    <source>
        <dbReference type="EMBL" id="KAB2336223.1"/>
    </source>
</evidence>
<evidence type="ECO:0000259" key="6">
    <source>
        <dbReference type="Pfam" id="PF08281"/>
    </source>
</evidence>
<dbReference type="OrthoDB" id="2470088at2"/>
<comment type="similarity">
    <text evidence="1">Belongs to the sigma-70 factor family. ECF subfamily.</text>
</comment>
<dbReference type="Proteomes" id="UP000481030">
    <property type="component" value="Unassembled WGS sequence"/>
</dbReference>
<evidence type="ECO:0000256" key="4">
    <source>
        <dbReference type="ARBA" id="ARBA00023163"/>
    </source>
</evidence>
<sequence>MADNDIIIDWFHEYSNDILNFLIYYTGRTDVEDMVQETFIRALRRLNTFNELSNPKTWLFSIARNIAIDEMRKQKKEKDKQQKLSNFYEQSHIESPEEIYRLNETNKEIYLVIQTLKQNYRDVLILKGIKELSVKETAAILHWSENKVNVTYHRALKALEKKLGGFTNE</sequence>
<dbReference type="GO" id="GO:0003677">
    <property type="term" value="F:DNA binding"/>
    <property type="evidence" value="ECO:0007669"/>
    <property type="project" value="InterPro"/>
</dbReference>
<dbReference type="GO" id="GO:0016987">
    <property type="term" value="F:sigma factor activity"/>
    <property type="evidence" value="ECO:0007669"/>
    <property type="project" value="UniProtKB-KW"/>
</dbReference>
<dbReference type="InterPro" id="IPR039425">
    <property type="entry name" value="RNA_pol_sigma-70-like"/>
</dbReference>
<comment type="caution">
    <text evidence="7">The sequence shown here is derived from an EMBL/GenBank/DDBJ whole genome shotgun (WGS) entry which is preliminary data.</text>
</comment>
<evidence type="ECO:0000256" key="2">
    <source>
        <dbReference type="ARBA" id="ARBA00023015"/>
    </source>
</evidence>
<dbReference type="InterPro" id="IPR013249">
    <property type="entry name" value="RNA_pol_sigma70_r4_t2"/>
</dbReference>
<dbReference type="InterPro" id="IPR014284">
    <property type="entry name" value="RNA_pol_sigma-70_dom"/>
</dbReference>
<dbReference type="SUPFAM" id="SSF88946">
    <property type="entry name" value="Sigma2 domain of RNA polymerase sigma factors"/>
    <property type="match status" value="1"/>
</dbReference>
<reference evidence="7 8" key="1">
    <citation type="journal article" date="2016" name="Antonie Van Leeuwenhoek">
        <title>Bacillus depressus sp. nov., isolated from soil of a sunflower field.</title>
        <authorList>
            <person name="Wei X."/>
            <person name="Xin D."/>
            <person name="Xin Y."/>
            <person name="Zhang H."/>
            <person name="Wang T."/>
            <person name="Zhang J."/>
        </authorList>
    </citation>
    <scope>NUCLEOTIDE SEQUENCE [LARGE SCALE GENOMIC DNA]</scope>
    <source>
        <strain evidence="7 8">BZ1</strain>
    </source>
</reference>